<comment type="caution">
    <text evidence="1">The sequence shown here is derived from an EMBL/GenBank/DDBJ whole genome shotgun (WGS) entry which is preliminary data.</text>
</comment>
<dbReference type="AlphaFoldDB" id="A0A4Q9JUX2"/>
<organism evidence="1 2">
    <name type="scientific">Campylobacter novaezeelandiae</name>
    <dbReference type="NCBI Taxonomy" id="2267891"/>
    <lineage>
        <taxon>Bacteria</taxon>
        <taxon>Pseudomonadati</taxon>
        <taxon>Campylobacterota</taxon>
        <taxon>Epsilonproteobacteria</taxon>
        <taxon>Campylobacterales</taxon>
        <taxon>Campylobacteraceae</taxon>
        <taxon>Campylobacter</taxon>
    </lineage>
</organism>
<proteinExistence type="predicted"/>
<reference evidence="1 2" key="1">
    <citation type="submission" date="2018-07" db="EMBL/GenBank/DDBJ databases">
        <title>Campylobacter zealandensis sp. nov., isolated from birds and water in New Zealand.</title>
        <authorList>
            <person name="Wilkinson D.A."/>
            <person name="Biggs P.J."/>
            <person name="French N.P."/>
            <person name="Midwinter A.C."/>
        </authorList>
    </citation>
    <scope>NUCLEOTIDE SEQUENCE [LARGE SCALE GENOMIC DNA]</scope>
    <source>
        <strain evidence="1 2">B423b</strain>
    </source>
</reference>
<keyword evidence="2" id="KW-1185">Reference proteome</keyword>
<evidence type="ECO:0000313" key="1">
    <source>
        <dbReference type="EMBL" id="TBR81306.1"/>
    </source>
</evidence>
<name>A0A4Q9JUX2_9BACT</name>
<dbReference type="Proteomes" id="UP000292583">
    <property type="component" value="Unassembled WGS sequence"/>
</dbReference>
<dbReference type="Gene3D" id="3.40.50.11350">
    <property type="match status" value="1"/>
</dbReference>
<dbReference type="RefSeq" id="WP_131186581.1">
    <property type="nucleotide sequence ID" value="NZ_QPGR01000006.1"/>
</dbReference>
<dbReference type="OrthoDB" id="5357610at2"/>
<dbReference type="EMBL" id="QPGR01000006">
    <property type="protein sequence ID" value="TBR81306.1"/>
    <property type="molecule type" value="Genomic_DNA"/>
</dbReference>
<sequence>MKKPLIIAGRDEGFGERMRAFLNALYISKRFNLEFGFVWRDIIDANNVLDDKVMIPYANLPTKEFLFSKEFIEKYHKSNMTYVYTTPVFWSLYKKSINRLLEEPYEYDWGWYSTYDDLSLFFNDVKEDEYRQALSLCWKEIGFSDSVKKVFDQVEEIVKDLGDFIAVHVRAGDGIYLKNLRDITWAIRYKCVSYAFAIDLSLKFLREGKKVLLFSDDFNLLDTLKKYIKGNIDCKENLLIVFDLIKGLCKYEQIIFEMFLMSKAKEIFASGTTGFARCASFIGGNFLTDIYRFFSINEQYETISKYIEINDIHPLQKSFSYFHLYLLADELKISFKIKKEFLVKALENDPQNTNSKIFLINLLLKHQYYDEANEQLKIYLKNDEFLHVLLDNHFNPNLPSEIFLNYLKKDILNYPFIAKVALMIFYSFFNKESVINKHYQNLRTIILEHFYQVFYESKKLQPIGAVKIIHNHLSYKLGKAMIENSKSFLGYIRMPYVLSYIKEMHKQEKLSKDFPLEYYLDYEQACKEKNSFTYKLGEILIKADKNWHKGGYIKLYFDIKNLKKNFRLKDKYFKKT</sequence>
<evidence type="ECO:0000313" key="2">
    <source>
        <dbReference type="Proteomes" id="UP000292583"/>
    </source>
</evidence>
<gene>
    <name evidence="1" type="ORF">DU473_04245</name>
</gene>
<accession>A0A4Q9JUX2</accession>
<protein>
    <submittedName>
        <fullName evidence="1">Capsule biosynthesis protein CapA</fullName>
    </submittedName>
</protein>